<sequence length="46" mass="5052">MALAALDCSHNKLTSLNVAPNRFYEGLDCSFNHLTFGTLPPMTHVC</sequence>
<dbReference type="AlphaFoldDB" id="A0A2W7NBU7"/>
<keyword evidence="2" id="KW-1185">Reference proteome</keyword>
<organism evidence="1 2">
    <name type="scientific">Breznakibacter xylanolyticus</name>
    <dbReference type="NCBI Taxonomy" id="990"/>
    <lineage>
        <taxon>Bacteria</taxon>
        <taxon>Pseudomonadati</taxon>
        <taxon>Bacteroidota</taxon>
        <taxon>Bacteroidia</taxon>
        <taxon>Marinilabiliales</taxon>
        <taxon>Marinilabiliaceae</taxon>
        <taxon>Breznakibacter</taxon>
    </lineage>
</organism>
<comment type="caution">
    <text evidence="1">The sequence shown here is derived from an EMBL/GenBank/DDBJ whole genome shotgun (WGS) entry which is preliminary data.</text>
</comment>
<gene>
    <name evidence="1" type="ORF">LX69_01244</name>
</gene>
<dbReference type="EMBL" id="QKZK01000008">
    <property type="protein sequence ID" value="PZX17831.1"/>
    <property type="molecule type" value="Genomic_DNA"/>
</dbReference>
<protein>
    <recommendedName>
        <fullName evidence="3">Leucine rich repeat (LRR) protein</fullName>
    </recommendedName>
</protein>
<dbReference type="InterPro" id="IPR032675">
    <property type="entry name" value="LRR_dom_sf"/>
</dbReference>
<name>A0A2W7NBU7_9BACT</name>
<evidence type="ECO:0000313" key="2">
    <source>
        <dbReference type="Proteomes" id="UP000249239"/>
    </source>
</evidence>
<evidence type="ECO:0008006" key="3">
    <source>
        <dbReference type="Google" id="ProtNLM"/>
    </source>
</evidence>
<evidence type="ECO:0000313" key="1">
    <source>
        <dbReference type="EMBL" id="PZX17831.1"/>
    </source>
</evidence>
<dbReference type="Gene3D" id="3.80.10.10">
    <property type="entry name" value="Ribonuclease Inhibitor"/>
    <property type="match status" value="1"/>
</dbReference>
<dbReference type="Proteomes" id="UP000249239">
    <property type="component" value="Unassembled WGS sequence"/>
</dbReference>
<reference evidence="1 2" key="1">
    <citation type="submission" date="2018-06" db="EMBL/GenBank/DDBJ databases">
        <title>Genomic Encyclopedia of Archaeal and Bacterial Type Strains, Phase II (KMG-II): from individual species to whole genera.</title>
        <authorList>
            <person name="Goeker M."/>
        </authorList>
    </citation>
    <scope>NUCLEOTIDE SEQUENCE [LARGE SCALE GENOMIC DNA]</scope>
    <source>
        <strain evidence="1 2">DSM 6779</strain>
    </source>
</reference>
<accession>A0A2W7NBU7</accession>
<proteinExistence type="predicted"/>